<accession>A0A3G5A7Q9</accession>
<organism evidence="1">
    <name type="scientific">Hyperionvirus sp</name>
    <dbReference type="NCBI Taxonomy" id="2487770"/>
    <lineage>
        <taxon>Viruses</taxon>
        <taxon>Varidnaviria</taxon>
        <taxon>Bamfordvirae</taxon>
        <taxon>Nucleocytoviricota</taxon>
        <taxon>Megaviricetes</taxon>
        <taxon>Imitervirales</taxon>
        <taxon>Mimiviridae</taxon>
        <taxon>Klosneuvirinae</taxon>
    </lineage>
</organism>
<protein>
    <submittedName>
        <fullName evidence="1">Uncharacterized protein</fullName>
    </submittedName>
</protein>
<dbReference type="EMBL" id="MK072387">
    <property type="protein sequence ID" value="AYV83310.1"/>
    <property type="molecule type" value="Genomic_DNA"/>
</dbReference>
<sequence length="75" mass="8881">MLVGLLLILAIKCNDDINDDTEMYDAIVKLLDINKKELFRCELTFLDKVLDYRVHRTLEDLKSTIDMMTYEVYAY</sequence>
<evidence type="ECO:0000313" key="1">
    <source>
        <dbReference type="EMBL" id="AYV83310.1"/>
    </source>
</evidence>
<proteinExistence type="predicted"/>
<name>A0A3G5A7Q9_9VIRU</name>
<gene>
    <name evidence="1" type="ORF">Hyperionvirus5_116</name>
</gene>
<reference evidence="1" key="1">
    <citation type="submission" date="2018-10" db="EMBL/GenBank/DDBJ databases">
        <title>Hidden diversity of soil giant viruses.</title>
        <authorList>
            <person name="Schulz F."/>
            <person name="Alteio L."/>
            <person name="Goudeau D."/>
            <person name="Ryan E.M."/>
            <person name="Malmstrom R.R."/>
            <person name="Blanchard J."/>
            <person name="Woyke T."/>
        </authorList>
    </citation>
    <scope>NUCLEOTIDE SEQUENCE</scope>
    <source>
        <strain evidence="1">HYV1</strain>
    </source>
</reference>